<evidence type="ECO:0000313" key="1">
    <source>
        <dbReference type="EMBL" id="GHG15504.1"/>
    </source>
</evidence>
<gene>
    <name evidence="1" type="ORF">GCM10017667_56350</name>
</gene>
<reference evidence="1" key="2">
    <citation type="submission" date="2020-09" db="EMBL/GenBank/DDBJ databases">
        <authorList>
            <person name="Sun Q."/>
            <person name="Ohkuma M."/>
        </authorList>
    </citation>
    <scope>NUCLEOTIDE SEQUENCE</scope>
    <source>
        <strain evidence="1">JCM 4122</strain>
    </source>
</reference>
<organism evidence="1 2">
    <name type="scientific">Streptomyces filamentosus</name>
    <name type="common">Streptomyces roseosporus</name>
    <dbReference type="NCBI Taxonomy" id="67294"/>
    <lineage>
        <taxon>Bacteria</taxon>
        <taxon>Bacillati</taxon>
        <taxon>Actinomycetota</taxon>
        <taxon>Actinomycetes</taxon>
        <taxon>Kitasatosporales</taxon>
        <taxon>Streptomycetaceae</taxon>
        <taxon>Streptomyces</taxon>
    </lineage>
</organism>
<reference evidence="1" key="1">
    <citation type="journal article" date="2014" name="Int. J. Syst. Evol. Microbiol.">
        <title>Complete genome sequence of Corynebacterium casei LMG S-19264T (=DSM 44701T), isolated from a smear-ripened cheese.</title>
        <authorList>
            <consortium name="US DOE Joint Genome Institute (JGI-PGF)"/>
            <person name="Walter F."/>
            <person name="Albersmeier A."/>
            <person name="Kalinowski J."/>
            <person name="Ruckert C."/>
        </authorList>
    </citation>
    <scope>NUCLEOTIDE SEQUENCE</scope>
    <source>
        <strain evidence="1">JCM 4122</strain>
    </source>
</reference>
<dbReference type="RefSeq" id="WP_190043620.1">
    <property type="nucleotide sequence ID" value="NZ_BNBE01000003.1"/>
</dbReference>
<protein>
    <submittedName>
        <fullName evidence="1">Uncharacterized protein</fullName>
    </submittedName>
</protein>
<accession>A0A919BV60</accession>
<evidence type="ECO:0000313" key="2">
    <source>
        <dbReference type="Proteomes" id="UP000632849"/>
    </source>
</evidence>
<sequence>MTAQPVQTKARKATRRTLTSISEIKTAAEAELVRWTPEEVIDAKLLPYKSARVLKQKCYSREVFHHNDGGRITFTIDDIRRQNEHMAVVPEKTRRATALAA</sequence>
<comment type="caution">
    <text evidence="1">The sequence shown here is derived from an EMBL/GenBank/DDBJ whole genome shotgun (WGS) entry which is preliminary data.</text>
</comment>
<dbReference type="Proteomes" id="UP000632849">
    <property type="component" value="Unassembled WGS sequence"/>
</dbReference>
<name>A0A919BV60_STRFL</name>
<dbReference type="AlphaFoldDB" id="A0A919BV60"/>
<proteinExistence type="predicted"/>
<keyword evidence="2" id="KW-1185">Reference proteome</keyword>
<dbReference type="EMBL" id="BNBE01000003">
    <property type="protein sequence ID" value="GHG15504.1"/>
    <property type="molecule type" value="Genomic_DNA"/>
</dbReference>